<comment type="caution">
    <text evidence="1">The sequence shown here is derived from an EMBL/GenBank/DDBJ whole genome shotgun (WGS) entry which is preliminary data.</text>
</comment>
<name>A0A1Z5JJ57_FISSO</name>
<dbReference type="OrthoDB" id="415358at2759"/>
<keyword evidence="2" id="KW-1185">Reference proteome</keyword>
<reference evidence="1 2" key="1">
    <citation type="journal article" date="2015" name="Plant Cell">
        <title>Oil accumulation by the oleaginous diatom Fistulifera solaris as revealed by the genome and transcriptome.</title>
        <authorList>
            <person name="Tanaka T."/>
            <person name="Maeda Y."/>
            <person name="Veluchamy A."/>
            <person name="Tanaka M."/>
            <person name="Abida H."/>
            <person name="Marechal E."/>
            <person name="Bowler C."/>
            <person name="Muto M."/>
            <person name="Sunaga Y."/>
            <person name="Tanaka M."/>
            <person name="Yoshino T."/>
            <person name="Taniguchi T."/>
            <person name="Fukuda Y."/>
            <person name="Nemoto M."/>
            <person name="Matsumoto M."/>
            <person name="Wong P.S."/>
            <person name="Aburatani S."/>
            <person name="Fujibuchi W."/>
        </authorList>
    </citation>
    <scope>NUCLEOTIDE SEQUENCE [LARGE SCALE GENOMIC DNA]</scope>
    <source>
        <strain evidence="1 2">JPCC DA0580</strain>
    </source>
</reference>
<sequence length="79" mass="8973">MTTTRSLFLKIDEDVIERYCCTNRRCAVFVLFLLNHKDEGPVTVLEEPSSALEFLRDYVSLGRPLVIRKAVSFCCTVSG</sequence>
<protein>
    <submittedName>
        <fullName evidence="1">Uncharacterized protein</fullName>
    </submittedName>
</protein>
<dbReference type="Proteomes" id="UP000198406">
    <property type="component" value="Unassembled WGS sequence"/>
</dbReference>
<dbReference type="EMBL" id="BDSP01000074">
    <property type="protein sequence ID" value="GAX14024.1"/>
    <property type="molecule type" value="Genomic_DNA"/>
</dbReference>
<dbReference type="AlphaFoldDB" id="A0A1Z5JJ57"/>
<gene>
    <name evidence="1" type="ORF">FisN_5Lu066</name>
</gene>
<organism evidence="1 2">
    <name type="scientific">Fistulifera solaris</name>
    <name type="common">Oleaginous diatom</name>
    <dbReference type="NCBI Taxonomy" id="1519565"/>
    <lineage>
        <taxon>Eukaryota</taxon>
        <taxon>Sar</taxon>
        <taxon>Stramenopiles</taxon>
        <taxon>Ochrophyta</taxon>
        <taxon>Bacillariophyta</taxon>
        <taxon>Bacillariophyceae</taxon>
        <taxon>Bacillariophycidae</taxon>
        <taxon>Naviculales</taxon>
        <taxon>Naviculaceae</taxon>
        <taxon>Fistulifera</taxon>
    </lineage>
</organism>
<evidence type="ECO:0000313" key="2">
    <source>
        <dbReference type="Proteomes" id="UP000198406"/>
    </source>
</evidence>
<dbReference type="InParanoid" id="A0A1Z5JJ57"/>
<proteinExistence type="predicted"/>
<evidence type="ECO:0000313" key="1">
    <source>
        <dbReference type="EMBL" id="GAX14024.1"/>
    </source>
</evidence>
<accession>A0A1Z5JJ57</accession>